<gene>
    <name evidence="1" type="ORF">PHYBLDRAFT_66006</name>
</gene>
<dbReference type="VEuPathDB" id="FungiDB:PHYBLDRAFT_66006"/>
<evidence type="ECO:0000313" key="1">
    <source>
        <dbReference type="EMBL" id="OAD73396.1"/>
    </source>
</evidence>
<dbReference type="RefSeq" id="XP_018291436.1">
    <property type="nucleotide sequence ID" value="XM_018441570.1"/>
</dbReference>
<reference evidence="2" key="1">
    <citation type="submission" date="2015-06" db="EMBL/GenBank/DDBJ databases">
        <title>Expansion of signal transduction pathways in fungi by whole-genome duplication.</title>
        <authorList>
            <consortium name="DOE Joint Genome Institute"/>
            <person name="Corrochano L.M."/>
            <person name="Kuo A."/>
            <person name="Marcet-Houben M."/>
            <person name="Polaino S."/>
            <person name="Salamov A."/>
            <person name="Villalobos J.M."/>
            <person name="Alvarez M.I."/>
            <person name="Avalos J."/>
            <person name="Benito E.P."/>
            <person name="Benoit I."/>
            <person name="Burger G."/>
            <person name="Camino L.P."/>
            <person name="Canovas D."/>
            <person name="Cerda-Olmedo E."/>
            <person name="Cheng J.-F."/>
            <person name="Dominguez A."/>
            <person name="Elias M."/>
            <person name="Eslava A.P."/>
            <person name="Glaser F."/>
            <person name="Grimwood J."/>
            <person name="Gutierrez G."/>
            <person name="Heitman J."/>
            <person name="Henrissat B."/>
            <person name="Iturriaga E.A."/>
            <person name="Lang B.F."/>
            <person name="Lavin J.L."/>
            <person name="Lee S."/>
            <person name="Li W."/>
            <person name="Lindquist E."/>
            <person name="Lopez-Garcia S."/>
            <person name="Luque E.M."/>
            <person name="Marcos A.T."/>
            <person name="Martin J."/>
            <person name="McCluskey K."/>
            <person name="Medina H.R."/>
            <person name="Miralles-Duran A."/>
            <person name="Miyazaki A."/>
            <person name="Munoz-Torres E."/>
            <person name="Oguiza J.A."/>
            <person name="Ohm R."/>
            <person name="Olmedo M."/>
            <person name="Orejas M."/>
            <person name="Ortiz-Castellanos L."/>
            <person name="Pisabarro A.G."/>
            <person name="Rodriguez-Romero J."/>
            <person name="Ruiz-Herrera J."/>
            <person name="Ruiz-Vazquez R."/>
            <person name="Sanz C."/>
            <person name="Schackwitz W."/>
            <person name="Schmutz J."/>
            <person name="Shahriari M."/>
            <person name="Shelest E."/>
            <person name="Silva-Franco F."/>
            <person name="Soanes D."/>
            <person name="Syed K."/>
            <person name="Tagua V.G."/>
            <person name="Talbot N.J."/>
            <person name="Thon M."/>
            <person name="De vries R.P."/>
            <person name="Wiebenga A."/>
            <person name="Yadav J.S."/>
            <person name="Braun E.L."/>
            <person name="Baker S."/>
            <person name="Garre V."/>
            <person name="Horwitz B."/>
            <person name="Torres-Martinez S."/>
            <person name="Idnurm A."/>
            <person name="Herrera-Estrella A."/>
            <person name="Gabaldon T."/>
            <person name="Grigoriev I.V."/>
        </authorList>
    </citation>
    <scope>NUCLEOTIDE SEQUENCE [LARGE SCALE GENOMIC DNA]</scope>
    <source>
        <strain evidence="2">NRRL 1555(-)</strain>
    </source>
</reference>
<dbReference type="AlphaFoldDB" id="A0A167MNU6"/>
<dbReference type="GeneID" id="29002476"/>
<keyword evidence="2" id="KW-1185">Reference proteome</keyword>
<evidence type="ECO:0000313" key="2">
    <source>
        <dbReference type="Proteomes" id="UP000077315"/>
    </source>
</evidence>
<sequence>MKPSTKIPTKFTLASVAMLSTHKVLHAILGEICVMRAVNIEVKVDGSHKRKEYVSSSYSSEFNLIEDFRHLMKFHAKRSKFAGGEGLTTRVANVSNRITALALLNMSQHSVNMFCKCL</sequence>
<proteinExistence type="predicted"/>
<dbReference type="InParanoid" id="A0A167MNU6"/>
<dbReference type="OrthoDB" id="5379619at2759"/>
<dbReference type="Proteomes" id="UP000077315">
    <property type="component" value="Unassembled WGS sequence"/>
</dbReference>
<organism evidence="1 2">
    <name type="scientific">Phycomyces blakesleeanus (strain ATCC 8743b / DSM 1359 / FGSC 10004 / NBRC 33097 / NRRL 1555)</name>
    <dbReference type="NCBI Taxonomy" id="763407"/>
    <lineage>
        <taxon>Eukaryota</taxon>
        <taxon>Fungi</taxon>
        <taxon>Fungi incertae sedis</taxon>
        <taxon>Mucoromycota</taxon>
        <taxon>Mucoromycotina</taxon>
        <taxon>Mucoromycetes</taxon>
        <taxon>Mucorales</taxon>
        <taxon>Phycomycetaceae</taxon>
        <taxon>Phycomyces</taxon>
    </lineage>
</organism>
<dbReference type="EMBL" id="KV440981">
    <property type="protein sequence ID" value="OAD73396.1"/>
    <property type="molecule type" value="Genomic_DNA"/>
</dbReference>
<name>A0A167MNU6_PHYB8</name>
<accession>A0A167MNU6</accession>
<protein>
    <submittedName>
        <fullName evidence="1">Uncharacterized protein</fullName>
    </submittedName>
</protein>